<dbReference type="InterPro" id="IPR002052">
    <property type="entry name" value="DNA_methylase_N6_adenine_CS"/>
</dbReference>
<dbReference type="SUPFAM" id="SSF53335">
    <property type="entry name" value="S-adenosyl-L-methionine-dependent methyltransferases"/>
    <property type="match status" value="1"/>
</dbReference>
<keyword evidence="4 7" id="KW-0808">Transferase</keyword>
<evidence type="ECO:0000256" key="2">
    <source>
        <dbReference type="ARBA" id="ARBA00022552"/>
    </source>
</evidence>
<dbReference type="PANTHER" id="PTHR47816">
    <property type="entry name" value="RIBOSOMAL RNA SMALL SUBUNIT METHYLTRANSFERASE C"/>
    <property type="match status" value="1"/>
</dbReference>
<proteinExistence type="predicted"/>
<dbReference type="PANTHER" id="PTHR47816:SF4">
    <property type="entry name" value="RIBOSOMAL RNA SMALL SUBUNIT METHYLTRANSFERASE C"/>
    <property type="match status" value="1"/>
</dbReference>
<name>A0ABU0M1V5_9HYPH</name>
<evidence type="ECO:0000256" key="3">
    <source>
        <dbReference type="ARBA" id="ARBA00022603"/>
    </source>
</evidence>
<dbReference type="EC" id="2.1.1.172" evidence="7"/>
<keyword evidence="2" id="KW-0698">rRNA processing</keyword>
<dbReference type="PROSITE" id="PS00092">
    <property type="entry name" value="N6_MTASE"/>
    <property type="match status" value="1"/>
</dbReference>
<dbReference type="InterPro" id="IPR007848">
    <property type="entry name" value="Small_mtfrase_dom"/>
</dbReference>
<reference evidence="7 8" key="1">
    <citation type="submission" date="2023-07" db="EMBL/GenBank/DDBJ databases">
        <title>Genomic Encyclopedia of Type Strains, Phase IV (KMG-IV): sequencing the most valuable type-strain genomes for metagenomic binning, comparative biology and taxonomic classification.</title>
        <authorList>
            <person name="Goeker M."/>
        </authorList>
    </citation>
    <scope>NUCLEOTIDE SEQUENCE [LARGE SCALE GENOMIC DNA]</scope>
    <source>
        <strain evidence="7 8">B1-1</strain>
    </source>
</reference>
<keyword evidence="8" id="KW-1185">Reference proteome</keyword>
<keyword evidence="5" id="KW-0949">S-adenosyl-L-methionine</keyword>
<dbReference type="InterPro" id="IPR046977">
    <property type="entry name" value="RsmC/RlmG"/>
</dbReference>
<dbReference type="InterPro" id="IPR029063">
    <property type="entry name" value="SAM-dependent_MTases_sf"/>
</dbReference>
<evidence type="ECO:0000313" key="7">
    <source>
        <dbReference type="EMBL" id="MDQ0514923.1"/>
    </source>
</evidence>
<comment type="caution">
    <text evidence="7">The sequence shown here is derived from an EMBL/GenBank/DDBJ whole genome shotgun (WGS) entry which is preliminary data.</text>
</comment>
<dbReference type="GO" id="GO:0052914">
    <property type="term" value="F:16S rRNA (guanine(1207)-N(2))-methyltransferase activity"/>
    <property type="evidence" value="ECO:0007669"/>
    <property type="project" value="UniProtKB-EC"/>
</dbReference>
<sequence length="307" mass="32704">MAEQHQQHGVYGVPPPDLAEVPAGAVQFSPLVPGAARLEDAGGSLASLVMLAPPGTVERGHALALGLEALADGGELTVMAPIRKGGSRLAAELQAFGLDAEAAPRRHHRIATVRKDRPLVGIKEAIEAGKPRIVQELGLWSQPGIFAFDRVDPATRMLIDTLPVVSGRGADFGCGIGVLARAVLTSPLVTSLLLVDIDRRAVDCAEHNVVDPRAAFLWADVRTARNLPEGLDFVVMNPPFHDGGVEDRQLGQTFIRRAAQSLRRGGRLYLTANLHLPYESVLAEAFAQVRPLGDGGSEGYKLVEAIR</sequence>
<evidence type="ECO:0000256" key="1">
    <source>
        <dbReference type="ARBA" id="ARBA00022490"/>
    </source>
</evidence>
<evidence type="ECO:0000313" key="8">
    <source>
        <dbReference type="Proteomes" id="UP001223743"/>
    </source>
</evidence>
<dbReference type="RefSeq" id="WP_266281629.1">
    <property type="nucleotide sequence ID" value="NZ_JAPKNF010000001.1"/>
</dbReference>
<dbReference type="Proteomes" id="UP001223743">
    <property type="component" value="Unassembled WGS sequence"/>
</dbReference>
<gene>
    <name evidence="7" type="ORF">QO015_000536</name>
</gene>
<protein>
    <submittedName>
        <fullName evidence="7">16S rRNA (Guanine1207-N2)-methyltransferase</fullName>
        <ecNumber evidence="7">2.1.1.172</ecNumber>
    </submittedName>
</protein>
<accession>A0ABU0M1V5</accession>
<evidence type="ECO:0000256" key="4">
    <source>
        <dbReference type="ARBA" id="ARBA00022679"/>
    </source>
</evidence>
<evidence type="ECO:0000259" key="6">
    <source>
        <dbReference type="Pfam" id="PF05175"/>
    </source>
</evidence>
<dbReference type="EMBL" id="JAUSWJ010000001">
    <property type="protein sequence ID" value="MDQ0514923.1"/>
    <property type="molecule type" value="Genomic_DNA"/>
</dbReference>
<keyword evidence="1" id="KW-0963">Cytoplasm</keyword>
<keyword evidence="3 7" id="KW-0489">Methyltransferase</keyword>
<feature type="domain" description="Methyltransferase small" evidence="6">
    <location>
        <begin position="137"/>
        <end position="293"/>
    </location>
</feature>
<dbReference type="CDD" id="cd02440">
    <property type="entry name" value="AdoMet_MTases"/>
    <property type="match status" value="1"/>
</dbReference>
<organism evidence="7 8">
    <name type="scientific">Kaistia geumhonensis</name>
    <dbReference type="NCBI Taxonomy" id="410839"/>
    <lineage>
        <taxon>Bacteria</taxon>
        <taxon>Pseudomonadati</taxon>
        <taxon>Pseudomonadota</taxon>
        <taxon>Alphaproteobacteria</taxon>
        <taxon>Hyphomicrobiales</taxon>
        <taxon>Kaistiaceae</taxon>
        <taxon>Kaistia</taxon>
    </lineage>
</organism>
<dbReference type="Gene3D" id="3.40.50.150">
    <property type="entry name" value="Vaccinia Virus protein VP39"/>
    <property type="match status" value="1"/>
</dbReference>
<dbReference type="Pfam" id="PF05175">
    <property type="entry name" value="MTS"/>
    <property type="match status" value="1"/>
</dbReference>
<evidence type="ECO:0000256" key="5">
    <source>
        <dbReference type="ARBA" id="ARBA00022691"/>
    </source>
</evidence>